<name>A0ABR2HW38_9EUKA</name>
<organism evidence="1 2">
    <name type="scientific">Tritrichomonas musculus</name>
    <dbReference type="NCBI Taxonomy" id="1915356"/>
    <lineage>
        <taxon>Eukaryota</taxon>
        <taxon>Metamonada</taxon>
        <taxon>Parabasalia</taxon>
        <taxon>Tritrichomonadida</taxon>
        <taxon>Tritrichomonadidae</taxon>
        <taxon>Tritrichomonas</taxon>
    </lineage>
</organism>
<gene>
    <name evidence="1" type="ORF">M9Y10_017779</name>
</gene>
<accession>A0ABR2HW38</accession>
<dbReference type="Gene3D" id="2.60.40.10">
    <property type="entry name" value="Immunoglobulins"/>
    <property type="match status" value="1"/>
</dbReference>
<evidence type="ECO:0008006" key="3">
    <source>
        <dbReference type="Google" id="ProtNLM"/>
    </source>
</evidence>
<keyword evidence="2" id="KW-1185">Reference proteome</keyword>
<comment type="caution">
    <text evidence="1">The sequence shown here is derived from an EMBL/GenBank/DDBJ whole genome shotgun (WGS) entry which is preliminary data.</text>
</comment>
<evidence type="ECO:0000313" key="1">
    <source>
        <dbReference type="EMBL" id="KAK8852789.1"/>
    </source>
</evidence>
<reference evidence="1 2" key="1">
    <citation type="submission" date="2024-04" db="EMBL/GenBank/DDBJ databases">
        <title>Tritrichomonas musculus Genome.</title>
        <authorList>
            <person name="Alves-Ferreira E."/>
            <person name="Grigg M."/>
            <person name="Lorenzi H."/>
            <person name="Galac M."/>
        </authorList>
    </citation>
    <scope>NUCLEOTIDE SEQUENCE [LARGE SCALE GENOMIC DNA]</scope>
    <source>
        <strain evidence="1 2">EAF2021</strain>
    </source>
</reference>
<proteinExistence type="predicted"/>
<protein>
    <recommendedName>
        <fullName evidence="3">MSP domain-containing protein</fullName>
    </recommendedName>
</protein>
<dbReference type="EMBL" id="JAPFFF010000023">
    <property type="protein sequence ID" value="KAK8852789.1"/>
    <property type="molecule type" value="Genomic_DNA"/>
</dbReference>
<dbReference type="Proteomes" id="UP001470230">
    <property type="component" value="Unassembled WGS sequence"/>
</dbReference>
<evidence type="ECO:0000313" key="2">
    <source>
        <dbReference type="Proteomes" id="UP001470230"/>
    </source>
</evidence>
<sequence>MKRRSSVRLEPTKIFFPNTFIHATNRFTFTIANLTDQQIHYSIRCFSNSEDQNDSKIDLDTSAGRTKLSELDKFHSKFFNVEPSHGDLLLLNQSLTFRWDQ</sequence>
<dbReference type="InterPro" id="IPR013783">
    <property type="entry name" value="Ig-like_fold"/>
</dbReference>